<name>A0A0V7ZD41_9CYAN</name>
<dbReference type="Proteomes" id="UP000053372">
    <property type="component" value="Unassembled WGS sequence"/>
</dbReference>
<dbReference type="AlphaFoldDB" id="A0A0V7ZD41"/>
<comment type="caution">
    <text evidence="1">The sequence shown here is derived from an EMBL/GenBank/DDBJ whole genome shotgun (WGS) entry which is preliminary data.</text>
</comment>
<dbReference type="OrthoDB" id="527514at2"/>
<organism evidence="1 2">
    <name type="scientific">Mastigocoleus testarum BC008</name>
    <dbReference type="NCBI Taxonomy" id="371196"/>
    <lineage>
        <taxon>Bacteria</taxon>
        <taxon>Bacillati</taxon>
        <taxon>Cyanobacteriota</taxon>
        <taxon>Cyanophyceae</taxon>
        <taxon>Nostocales</taxon>
        <taxon>Hapalosiphonaceae</taxon>
        <taxon>Mastigocoleus</taxon>
    </lineage>
</organism>
<proteinExistence type="predicted"/>
<dbReference type="EMBL" id="LMTZ01000157">
    <property type="protein sequence ID" value="KST62381.1"/>
    <property type="molecule type" value="Genomic_DNA"/>
</dbReference>
<evidence type="ECO:0000313" key="1">
    <source>
        <dbReference type="EMBL" id="KST62381.1"/>
    </source>
</evidence>
<dbReference type="RefSeq" id="WP_036264790.1">
    <property type="nucleotide sequence ID" value="NZ_LMTZ01000157.1"/>
</dbReference>
<reference evidence="1 2" key="1">
    <citation type="journal article" date="2015" name="Genome Announc.">
        <title>Draft Genome of the Euendolithic (true boring) Cyanobacterium Mastigocoleus testarum strain BC008.</title>
        <authorList>
            <person name="Guida B.S."/>
            <person name="Garcia-Pichel F."/>
        </authorList>
    </citation>
    <scope>NUCLEOTIDE SEQUENCE [LARGE SCALE GENOMIC DNA]</scope>
    <source>
        <strain evidence="1 2">BC008</strain>
    </source>
</reference>
<protein>
    <submittedName>
        <fullName evidence="1">Uncharacterized protein</fullName>
    </submittedName>
</protein>
<sequence>MLKSVGDFKTLPVEHLLKLWQQRYTKDLSCLYSEDFSTYSLVLRAALPEGRISTATNLKNQILNINSPMIWIQTKKLYGYIPSVLDINEARRIAEFGFRLYDKLLKIYQQQSFQDTFLSLNSEMREASPNLNIPEIDFLVSELEPVLKIFKEQHFVCKNSHCLSFMSTQLHFTNRLILNHLNPAEKLLLEPYLTFVEEYVTIPWHRVCLAAAKYRLNSPEINIMKQMFPVTSLISESVYCQLLESLPNYQSHSGDLHQPDIRLSCERDLNMFQAYIWLCMLEKNLAPVETEMLPMCMVLVENLNIPWEFTCKWCELLISTLENCVRPEYKNLLRSYTQGVKNLFLQKRDNLGYGYTSGNYRSR</sequence>
<accession>A0A0V7ZD41</accession>
<keyword evidence="2" id="KW-1185">Reference proteome</keyword>
<gene>
    <name evidence="1" type="ORF">BC008_09430</name>
</gene>
<evidence type="ECO:0000313" key="2">
    <source>
        <dbReference type="Proteomes" id="UP000053372"/>
    </source>
</evidence>